<keyword evidence="1" id="KW-0732">Signal</keyword>
<evidence type="ECO:0000313" key="3">
    <source>
        <dbReference type="Proteomes" id="UP001279681"/>
    </source>
</evidence>
<comment type="caution">
    <text evidence="2">The sequence shown here is derived from an EMBL/GenBank/DDBJ whole genome shotgun (WGS) entry which is preliminary data.</text>
</comment>
<dbReference type="RefSeq" id="WP_320313509.1">
    <property type="nucleotide sequence ID" value="NZ_JAVIKH010000007.1"/>
</dbReference>
<name>A0ABU4W998_9FUSO</name>
<proteinExistence type="predicted"/>
<gene>
    <name evidence="2" type="ORF">RFV38_06290</name>
</gene>
<keyword evidence="3" id="KW-1185">Reference proteome</keyword>
<dbReference type="Gene3D" id="2.40.128.200">
    <property type="match status" value="1"/>
</dbReference>
<sequence length="112" mass="12404">MYFKILILISSMISLTSCTTTFIKSPLTINNKINNNQTLTLKSLSNKNIGTLNTNDNWNTANFITPNKKIYPLTRAVSADGIKLNNGSLVIHFKGSEGILEKNSVTTHFTLN</sequence>
<feature type="signal peptide" evidence="1">
    <location>
        <begin position="1"/>
        <end position="19"/>
    </location>
</feature>
<dbReference type="PROSITE" id="PS51257">
    <property type="entry name" value="PROKAR_LIPOPROTEIN"/>
    <property type="match status" value="1"/>
</dbReference>
<feature type="chain" id="PRO_5047495014" evidence="1">
    <location>
        <begin position="20"/>
        <end position="112"/>
    </location>
</feature>
<dbReference type="Proteomes" id="UP001279681">
    <property type="component" value="Unassembled WGS sequence"/>
</dbReference>
<evidence type="ECO:0000313" key="2">
    <source>
        <dbReference type="EMBL" id="MDX8336104.1"/>
    </source>
</evidence>
<accession>A0ABU4W998</accession>
<dbReference type="SUPFAM" id="SSF141488">
    <property type="entry name" value="YdhA-like"/>
    <property type="match status" value="1"/>
</dbReference>
<protein>
    <submittedName>
        <fullName evidence="2">Uncharacterized protein</fullName>
    </submittedName>
</protein>
<dbReference type="EMBL" id="JAVIKH010000007">
    <property type="protein sequence ID" value="MDX8336104.1"/>
    <property type="molecule type" value="Genomic_DNA"/>
</dbReference>
<dbReference type="InterPro" id="IPR036328">
    <property type="entry name" value="MliC_sf"/>
</dbReference>
<reference evidence="3" key="1">
    <citation type="submission" date="2023-07" db="EMBL/GenBank/DDBJ databases">
        <authorList>
            <person name="Colorado M.A."/>
            <person name="Villamil L.M."/>
            <person name="Melo J.F."/>
            <person name="Rodriguez J.A."/>
            <person name="Ruiz R.Y."/>
        </authorList>
    </citation>
    <scope>NUCLEOTIDE SEQUENCE [LARGE SCALE GENOMIC DNA]</scope>
    <source>
        <strain evidence="3">C33</strain>
    </source>
</reference>
<evidence type="ECO:0000256" key="1">
    <source>
        <dbReference type="SAM" id="SignalP"/>
    </source>
</evidence>
<organism evidence="2 3">
    <name type="scientific">Candidatus Cetobacterium colombiensis</name>
    <dbReference type="NCBI Taxonomy" id="3073100"/>
    <lineage>
        <taxon>Bacteria</taxon>
        <taxon>Fusobacteriati</taxon>
        <taxon>Fusobacteriota</taxon>
        <taxon>Fusobacteriia</taxon>
        <taxon>Fusobacteriales</taxon>
        <taxon>Fusobacteriaceae</taxon>
        <taxon>Cetobacterium</taxon>
    </lineage>
</organism>